<evidence type="ECO:0000313" key="2">
    <source>
        <dbReference type="EMBL" id="VDN19976.1"/>
    </source>
</evidence>
<reference evidence="4" key="1">
    <citation type="submission" date="2016-06" db="UniProtKB">
        <authorList>
            <consortium name="WormBaseParasite"/>
        </authorList>
    </citation>
    <scope>IDENTIFICATION</scope>
</reference>
<evidence type="ECO:0000256" key="1">
    <source>
        <dbReference type="SAM" id="MobiDB-lite"/>
    </source>
</evidence>
<dbReference type="EMBL" id="UYRT01079096">
    <property type="protein sequence ID" value="VDN19976.1"/>
    <property type="molecule type" value="Genomic_DNA"/>
</dbReference>
<feature type="compositionally biased region" description="Low complexity" evidence="1">
    <location>
        <begin position="39"/>
        <end position="49"/>
    </location>
</feature>
<evidence type="ECO:0000313" key="4">
    <source>
        <dbReference type="WBParaSite" id="GPUH_0001218301-mRNA-1"/>
    </source>
</evidence>
<feature type="compositionally biased region" description="Polar residues" evidence="1">
    <location>
        <begin position="27"/>
        <end position="38"/>
    </location>
</feature>
<reference evidence="2 3" key="2">
    <citation type="submission" date="2018-11" db="EMBL/GenBank/DDBJ databases">
        <authorList>
            <consortium name="Pathogen Informatics"/>
        </authorList>
    </citation>
    <scope>NUCLEOTIDE SEQUENCE [LARGE SCALE GENOMIC DNA]</scope>
</reference>
<feature type="region of interest" description="Disordered" evidence="1">
    <location>
        <begin position="22"/>
        <end position="49"/>
    </location>
</feature>
<dbReference type="OrthoDB" id="2116030at2759"/>
<feature type="compositionally biased region" description="Low complexity" evidence="1">
    <location>
        <begin position="103"/>
        <end position="119"/>
    </location>
</feature>
<name>A0A183DTX8_9BILA</name>
<organism evidence="4">
    <name type="scientific">Gongylonema pulchrum</name>
    <dbReference type="NCBI Taxonomy" id="637853"/>
    <lineage>
        <taxon>Eukaryota</taxon>
        <taxon>Metazoa</taxon>
        <taxon>Ecdysozoa</taxon>
        <taxon>Nematoda</taxon>
        <taxon>Chromadorea</taxon>
        <taxon>Rhabditida</taxon>
        <taxon>Spirurina</taxon>
        <taxon>Spiruromorpha</taxon>
        <taxon>Spiruroidea</taxon>
        <taxon>Gongylonematidae</taxon>
        <taxon>Gongylonema</taxon>
    </lineage>
</organism>
<sequence length="195" mass="21593">MRDVVEYYRVRQNIMHLQIAGSKENSDSGVSENGVLTKSQASNSSSSSSSVSKELLHSAVQQLNSSMNRCAFYMSLSGEVRKPLIKFIGARLPRPHYDRSAYPLHSNSSSSTPQSKPASTITLKSSIPRGQGLEDWQLPEALRRKPISEYECRVINVGGLNACFVQRSLLAEFGSDHRQGTVLRFLGEPSRFTEA</sequence>
<proteinExistence type="predicted"/>
<dbReference type="WBParaSite" id="GPUH_0001218301-mRNA-1">
    <property type="protein sequence ID" value="GPUH_0001218301-mRNA-1"/>
    <property type="gene ID" value="GPUH_0001218301"/>
</dbReference>
<evidence type="ECO:0000313" key="3">
    <source>
        <dbReference type="Proteomes" id="UP000271098"/>
    </source>
</evidence>
<accession>A0A183DTX8</accession>
<dbReference type="AlphaFoldDB" id="A0A183DTX8"/>
<feature type="region of interest" description="Disordered" evidence="1">
    <location>
        <begin position="99"/>
        <end position="124"/>
    </location>
</feature>
<protein>
    <submittedName>
        <fullName evidence="4">KH_dom_type_1 domain-containing protein</fullName>
    </submittedName>
</protein>
<dbReference type="Proteomes" id="UP000271098">
    <property type="component" value="Unassembled WGS sequence"/>
</dbReference>
<keyword evidence="3" id="KW-1185">Reference proteome</keyword>
<gene>
    <name evidence="2" type="ORF">GPUH_LOCUS12169</name>
</gene>